<feature type="transmembrane region" description="Helical" evidence="9">
    <location>
        <begin position="133"/>
        <end position="157"/>
    </location>
</feature>
<evidence type="ECO:0000256" key="3">
    <source>
        <dbReference type="ARBA" id="ARBA00022475"/>
    </source>
</evidence>
<feature type="transmembrane region" description="Helical" evidence="9">
    <location>
        <begin position="183"/>
        <end position="209"/>
    </location>
</feature>
<evidence type="ECO:0000256" key="8">
    <source>
        <dbReference type="ARBA" id="ARBA00037998"/>
    </source>
</evidence>
<evidence type="ECO:0000256" key="9">
    <source>
        <dbReference type="SAM" id="Phobius"/>
    </source>
</evidence>
<dbReference type="CDD" id="cd06582">
    <property type="entry name" value="TM_PBP1_LivH_like"/>
    <property type="match status" value="1"/>
</dbReference>
<keyword evidence="6 9" id="KW-1133">Transmembrane helix</keyword>
<dbReference type="InterPro" id="IPR052157">
    <property type="entry name" value="BCAA_transport_permease"/>
</dbReference>
<dbReference type="AlphaFoldDB" id="A0AAW9RJ88"/>
<keyword evidence="2" id="KW-0813">Transport</keyword>
<evidence type="ECO:0000256" key="5">
    <source>
        <dbReference type="ARBA" id="ARBA00022970"/>
    </source>
</evidence>
<feature type="transmembrane region" description="Helical" evidence="9">
    <location>
        <begin position="6"/>
        <end position="28"/>
    </location>
</feature>
<evidence type="ECO:0000313" key="10">
    <source>
        <dbReference type="EMBL" id="MEJ8572312.1"/>
    </source>
</evidence>
<keyword evidence="5" id="KW-0029">Amino-acid transport</keyword>
<feature type="transmembrane region" description="Helical" evidence="9">
    <location>
        <begin position="215"/>
        <end position="232"/>
    </location>
</feature>
<dbReference type="GO" id="GO:0006865">
    <property type="term" value="P:amino acid transport"/>
    <property type="evidence" value="ECO:0007669"/>
    <property type="project" value="UniProtKB-KW"/>
</dbReference>
<comment type="subcellular location">
    <subcellularLocation>
        <location evidence="1">Cell membrane</location>
        <topology evidence="1">Multi-pass membrane protein</topology>
    </subcellularLocation>
</comment>
<dbReference type="Proteomes" id="UP001378188">
    <property type="component" value="Unassembled WGS sequence"/>
</dbReference>
<protein>
    <submittedName>
        <fullName evidence="10">Branched-chain amino acid ABC transporter permease</fullName>
    </submittedName>
</protein>
<feature type="transmembrane region" description="Helical" evidence="9">
    <location>
        <begin position="265"/>
        <end position="286"/>
    </location>
</feature>
<keyword evidence="7 9" id="KW-0472">Membrane</keyword>
<reference evidence="10 11" key="1">
    <citation type="submission" date="2024-02" db="EMBL/GenBank/DDBJ databases">
        <title>Genome analysis and characterization of Microbaculum marinisediminis sp. nov., isolated from marine sediment.</title>
        <authorList>
            <person name="Du Z.-J."/>
            <person name="Ye Y.-Q."/>
            <person name="Zhang Z.-R."/>
            <person name="Yuan S.-M."/>
            <person name="Zhang X.-Y."/>
        </authorList>
    </citation>
    <scope>NUCLEOTIDE SEQUENCE [LARGE SCALE GENOMIC DNA]</scope>
    <source>
        <strain evidence="10 11">SDUM1044001</strain>
    </source>
</reference>
<dbReference type="RefSeq" id="WP_340329999.1">
    <property type="nucleotide sequence ID" value="NZ_JAZHOF010000004.1"/>
</dbReference>
<feature type="transmembrane region" description="Helical" evidence="9">
    <location>
        <begin position="239"/>
        <end position="259"/>
    </location>
</feature>
<dbReference type="EMBL" id="JAZHOF010000004">
    <property type="protein sequence ID" value="MEJ8572312.1"/>
    <property type="molecule type" value="Genomic_DNA"/>
</dbReference>
<feature type="transmembrane region" description="Helical" evidence="9">
    <location>
        <begin position="91"/>
        <end position="113"/>
    </location>
</feature>
<dbReference type="GO" id="GO:0022857">
    <property type="term" value="F:transmembrane transporter activity"/>
    <property type="evidence" value="ECO:0007669"/>
    <property type="project" value="InterPro"/>
</dbReference>
<keyword evidence="11" id="KW-1185">Reference proteome</keyword>
<dbReference type="PANTHER" id="PTHR11795">
    <property type="entry name" value="BRANCHED-CHAIN AMINO ACID TRANSPORT SYSTEM PERMEASE PROTEIN LIVH"/>
    <property type="match status" value="1"/>
</dbReference>
<name>A0AAW9RJ88_9HYPH</name>
<keyword evidence="3" id="KW-1003">Cell membrane</keyword>
<comment type="similarity">
    <text evidence="8">Belongs to the binding-protein-dependent transport system permease family. LivHM subfamily.</text>
</comment>
<dbReference type="InterPro" id="IPR001851">
    <property type="entry name" value="ABC_transp_permease"/>
</dbReference>
<sequence length="292" mass="31111">MELFLHQVLAGLATGGIYACMALAIVMIYQAIHHLNLAQGEMAMFSTFIAWQLIEWGLPYWIAFFLTIAISFVAGIVIERTVFKPLHGAPVLAHIVIFIALFAILNSAAGFIWEFTIKTFPTPFGSRSLLGDGLISAHHAGMIGVTLVVLVLLFLFFRHTRIGLAMRAAAVNPESARLVGVRVGWMIALGWGMAAAIGAVAGMLIAPVVFLEPNMMLSILLYGFAGAVVGGLTSPGGAVVGGFTVGVIENLAGTFIPYVGQELKLTIALALIVVVLMFKPTGLFGTRLVTRV</sequence>
<feature type="transmembrane region" description="Helical" evidence="9">
    <location>
        <begin position="60"/>
        <end position="79"/>
    </location>
</feature>
<proteinExistence type="inferred from homology"/>
<dbReference type="Pfam" id="PF02653">
    <property type="entry name" value="BPD_transp_2"/>
    <property type="match status" value="1"/>
</dbReference>
<keyword evidence="4 9" id="KW-0812">Transmembrane</keyword>
<evidence type="ECO:0000256" key="6">
    <source>
        <dbReference type="ARBA" id="ARBA00022989"/>
    </source>
</evidence>
<organism evidence="10 11">
    <name type="scientific">Microbaculum marinum</name>
    <dbReference type="NCBI Taxonomy" id="1764581"/>
    <lineage>
        <taxon>Bacteria</taxon>
        <taxon>Pseudomonadati</taxon>
        <taxon>Pseudomonadota</taxon>
        <taxon>Alphaproteobacteria</taxon>
        <taxon>Hyphomicrobiales</taxon>
        <taxon>Tepidamorphaceae</taxon>
        <taxon>Microbaculum</taxon>
    </lineage>
</organism>
<evidence type="ECO:0000256" key="2">
    <source>
        <dbReference type="ARBA" id="ARBA00022448"/>
    </source>
</evidence>
<evidence type="ECO:0000256" key="1">
    <source>
        <dbReference type="ARBA" id="ARBA00004651"/>
    </source>
</evidence>
<evidence type="ECO:0000256" key="4">
    <source>
        <dbReference type="ARBA" id="ARBA00022692"/>
    </source>
</evidence>
<evidence type="ECO:0000256" key="7">
    <source>
        <dbReference type="ARBA" id="ARBA00023136"/>
    </source>
</evidence>
<accession>A0AAW9RJ88</accession>
<dbReference type="PANTHER" id="PTHR11795:SF451">
    <property type="entry name" value="ABC TRANSPORTER PERMEASE PROTEIN"/>
    <property type="match status" value="1"/>
</dbReference>
<comment type="caution">
    <text evidence="10">The sequence shown here is derived from an EMBL/GenBank/DDBJ whole genome shotgun (WGS) entry which is preliminary data.</text>
</comment>
<evidence type="ECO:0000313" key="11">
    <source>
        <dbReference type="Proteomes" id="UP001378188"/>
    </source>
</evidence>
<gene>
    <name evidence="10" type="ORF">V3328_12555</name>
</gene>
<dbReference type="GO" id="GO:0005886">
    <property type="term" value="C:plasma membrane"/>
    <property type="evidence" value="ECO:0007669"/>
    <property type="project" value="UniProtKB-SubCell"/>
</dbReference>